<comment type="caution">
    <text evidence="1">The sequence shown here is derived from an EMBL/GenBank/DDBJ whole genome shotgun (WGS) entry which is preliminary data.</text>
</comment>
<evidence type="ECO:0000313" key="2">
    <source>
        <dbReference type="Proteomes" id="UP000268372"/>
    </source>
</evidence>
<proteinExistence type="predicted"/>
<accession>A0A3P1B214</accession>
<reference evidence="1 2" key="1">
    <citation type="submission" date="2018-11" db="EMBL/GenBank/DDBJ databases">
        <title>Flavobacterium sp. nov., YIM 102796 draft genome.</title>
        <authorList>
            <person name="Li G."/>
            <person name="Jiang Y."/>
        </authorList>
    </citation>
    <scope>NUCLEOTIDE SEQUENCE [LARGE SCALE GENOMIC DNA]</scope>
    <source>
        <strain evidence="1 2">YIM 102796</strain>
    </source>
</reference>
<sequence length="98" mass="11916">MMKYTIIADPNVKHDLKEAKDYLNSKRKDNGDIFLKQYRETLKTLQQNPHFQIRYNDIHCLPLKDFKYMIHFKINETKKEVHIYAVLSTYLNPKENWV</sequence>
<evidence type="ECO:0000313" key="1">
    <source>
        <dbReference type="EMBL" id="RRA95119.1"/>
    </source>
</evidence>
<dbReference type="OrthoDB" id="595476at2"/>
<dbReference type="RefSeq" id="WP_124899163.1">
    <property type="nucleotide sequence ID" value="NZ_RQTJ01000011.1"/>
</dbReference>
<gene>
    <name evidence="1" type="ORF">EG242_06865</name>
</gene>
<protein>
    <submittedName>
        <fullName evidence="1">Type II toxin-antitoxin system RelE/ParE family toxin</fullName>
    </submittedName>
</protein>
<keyword evidence="2" id="KW-1185">Reference proteome</keyword>
<dbReference type="InterPro" id="IPR035093">
    <property type="entry name" value="RelE/ParE_toxin_dom_sf"/>
</dbReference>
<name>A0A3P1B214_9FLAO</name>
<dbReference type="Proteomes" id="UP000268372">
    <property type="component" value="Unassembled WGS sequence"/>
</dbReference>
<dbReference type="Gene3D" id="3.30.2310.20">
    <property type="entry name" value="RelE-like"/>
    <property type="match status" value="1"/>
</dbReference>
<organism evidence="1 2">
    <name type="scientific">Paenimyroides viscosum</name>
    <dbReference type="NCBI Taxonomy" id="2488729"/>
    <lineage>
        <taxon>Bacteria</taxon>
        <taxon>Pseudomonadati</taxon>
        <taxon>Bacteroidota</taxon>
        <taxon>Flavobacteriia</taxon>
        <taxon>Flavobacteriales</taxon>
        <taxon>Flavobacteriaceae</taxon>
        <taxon>Paenimyroides</taxon>
    </lineage>
</organism>
<dbReference type="EMBL" id="RQTJ01000011">
    <property type="protein sequence ID" value="RRA95119.1"/>
    <property type="molecule type" value="Genomic_DNA"/>
</dbReference>
<dbReference type="AlphaFoldDB" id="A0A3P1B214"/>